<dbReference type="SUPFAM" id="SSF48179">
    <property type="entry name" value="6-phosphogluconate dehydrogenase C-terminal domain-like"/>
    <property type="match status" value="1"/>
</dbReference>
<feature type="domain" description="Ketopantoate reductase C-terminal" evidence="2">
    <location>
        <begin position="152"/>
        <end position="277"/>
    </location>
</feature>
<dbReference type="PANTHER" id="PTHR21708:SF26">
    <property type="entry name" value="2-DEHYDROPANTOATE 2-REDUCTASE"/>
    <property type="match status" value="1"/>
</dbReference>
<reference evidence="3" key="1">
    <citation type="submission" date="2021-02" db="EMBL/GenBank/DDBJ databases">
        <title>First Annotated Genome of the Yellow-green Alga Tribonema minus.</title>
        <authorList>
            <person name="Mahan K.M."/>
        </authorList>
    </citation>
    <scope>NUCLEOTIDE SEQUENCE</scope>
    <source>
        <strain evidence="3">UTEX B ZZ1240</strain>
    </source>
</reference>
<proteinExistence type="predicted"/>
<dbReference type="OrthoDB" id="3609at2759"/>
<evidence type="ECO:0000259" key="1">
    <source>
        <dbReference type="Pfam" id="PF02558"/>
    </source>
</evidence>
<dbReference type="Gene3D" id="3.40.50.720">
    <property type="entry name" value="NAD(P)-binding Rossmann-like Domain"/>
    <property type="match status" value="1"/>
</dbReference>
<dbReference type="InterPro" id="IPR013752">
    <property type="entry name" value="KPA_reductase"/>
</dbReference>
<name>A0A836CE13_9STRA</name>
<dbReference type="PANTHER" id="PTHR21708">
    <property type="entry name" value="PROBABLE 2-DEHYDROPANTOATE 2-REDUCTASE"/>
    <property type="match status" value="1"/>
</dbReference>
<dbReference type="Pfam" id="PF08546">
    <property type="entry name" value="ApbA_C"/>
    <property type="match status" value="1"/>
</dbReference>
<evidence type="ECO:0000313" key="3">
    <source>
        <dbReference type="EMBL" id="KAG5182229.1"/>
    </source>
</evidence>
<dbReference type="Pfam" id="PF02558">
    <property type="entry name" value="ApbA"/>
    <property type="match status" value="1"/>
</dbReference>
<gene>
    <name evidence="3" type="ORF">JKP88DRAFT_348941</name>
</gene>
<keyword evidence="4" id="KW-1185">Reference proteome</keyword>
<protein>
    <submittedName>
        <fullName evidence="3">Ketopantoate reductase PanE/ApbA C terminal-domain-containing protein</fullName>
    </submittedName>
</protein>
<dbReference type="FunFam" id="1.10.1040.10:FF:000017">
    <property type="entry name" value="2-dehydropantoate 2-reductase"/>
    <property type="match status" value="1"/>
</dbReference>
<evidence type="ECO:0000313" key="4">
    <source>
        <dbReference type="Proteomes" id="UP000664859"/>
    </source>
</evidence>
<evidence type="ECO:0000259" key="2">
    <source>
        <dbReference type="Pfam" id="PF08546"/>
    </source>
</evidence>
<dbReference type="Gene3D" id="1.10.1040.10">
    <property type="entry name" value="N-(1-d-carboxylethyl)-l-norvaline Dehydrogenase, domain 2"/>
    <property type="match status" value="1"/>
</dbReference>
<dbReference type="InterPro" id="IPR051402">
    <property type="entry name" value="KPR-Related"/>
</dbReference>
<sequence>MGGGHDVTFLLRSDYAAAKTHGLALKSADGDMYLPPDSPRLRSTTEGMQPVDWLVLGLKAYALKHARELAGPCYGVHTRVLAITNGLCDDDLALVFGRERTFGAIAYVCVTRAAPAVIHHLHYGDLLIGKLSGARDLWRDSRVGVEVTPCLLRARWEKLLYNIPFSGMSVAMGGVTVDIIAKDPSARAAATRMMEEARAIGNADLAAHGVEGEMPAALLGKMWDYTDRAGAYLPSASVDLLAGRPVELEHLLEVPLARAAALGVPAPTLSEQLELARAAVQARMSKVEAQSRGAGCSSGACVEQA</sequence>
<dbReference type="AlphaFoldDB" id="A0A836CE13"/>
<dbReference type="Proteomes" id="UP000664859">
    <property type="component" value="Unassembled WGS sequence"/>
</dbReference>
<accession>A0A836CE13</accession>
<organism evidence="3 4">
    <name type="scientific">Tribonema minus</name>
    <dbReference type="NCBI Taxonomy" id="303371"/>
    <lineage>
        <taxon>Eukaryota</taxon>
        <taxon>Sar</taxon>
        <taxon>Stramenopiles</taxon>
        <taxon>Ochrophyta</taxon>
        <taxon>PX clade</taxon>
        <taxon>Xanthophyceae</taxon>
        <taxon>Tribonematales</taxon>
        <taxon>Tribonemataceae</taxon>
        <taxon>Tribonema</taxon>
    </lineage>
</organism>
<dbReference type="InterPro" id="IPR008927">
    <property type="entry name" value="6-PGluconate_DH-like_C_sf"/>
</dbReference>
<dbReference type="InterPro" id="IPR013328">
    <property type="entry name" value="6PGD_dom2"/>
</dbReference>
<dbReference type="InterPro" id="IPR013332">
    <property type="entry name" value="KPR_N"/>
</dbReference>
<dbReference type="GO" id="GO:0005737">
    <property type="term" value="C:cytoplasm"/>
    <property type="evidence" value="ECO:0007669"/>
    <property type="project" value="TreeGrafter"/>
</dbReference>
<comment type="caution">
    <text evidence="3">The sequence shown here is derived from an EMBL/GenBank/DDBJ whole genome shotgun (WGS) entry which is preliminary data.</text>
</comment>
<dbReference type="EMBL" id="JAFCMP010000257">
    <property type="protein sequence ID" value="KAG5182229.1"/>
    <property type="molecule type" value="Genomic_DNA"/>
</dbReference>
<feature type="domain" description="Ketopantoate reductase N-terminal" evidence="1">
    <location>
        <begin position="4"/>
        <end position="132"/>
    </location>
</feature>